<keyword evidence="6" id="KW-1185">Reference proteome</keyword>
<dbReference type="PANTHER" id="PTHR12289:SF41">
    <property type="entry name" value="FAILED AXON CONNECTIONS-RELATED"/>
    <property type="match status" value="1"/>
</dbReference>
<dbReference type="SFLD" id="SFLDG01180">
    <property type="entry name" value="SUF1"/>
    <property type="match status" value="1"/>
</dbReference>
<keyword evidence="2" id="KW-0812">Transmembrane</keyword>
<dbReference type="InterPro" id="IPR033468">
    <property type="entry name" value="Metaxin_GST"/>
</dbReference>
<evidence type="ECO:0000259" key="3">
    <source>
        <dbReference type="Pfam" id="PF17171"/>
    </source>
</evidence>
<protein>
    <submittedName>
        <fullName evidence="5">Failed axon connections-like 3</fullName>
    </submittedName>
</protein>
<reference evidence="5" key="1">
    <citation type="journal article" date="2021" name="Sci. Adv.">
        <title>The American lobster genome reveals insights on longevity, neural, and immune adaptations.</title>
        <authorList>
            <person name="Polinski J.M."/>
            <person name="Zimin A.V."/>
            <person name="Clark K.F."/>
            <person name="Kohn A.B."/>
            <person name="Sadowski N."/>
            <person name="Timp W."/>
            <person name="Ptitsyn A."/>
            <person name="Khanna P."/>
            <person name="Romanova D.Y."/>
            <person name="Williams P."/>
            <person name="Greenwood S.J."/>
            <person name="Moroz L.L."/>
            <person name="Walt D.R."/>
            <person name="Bodnar A.G."/>
        </authorList>
    </citation>
    <scope>NUCLEOTIDE SEQUENCE</scope>
    <source>
        <strain evidence="5">GMGI-L3</strain>
    </source>
</reference>
<evidence type="ECO:0000256" key="2">
    <source>
        <dbReference type="SAM" id="Phobius"/>
    </source>
</evidence>
<proteinExistence type="inferred from homology"/>
<organism evidence="5 6">
    <name type="scientific">Homarus americanus</name>
    <name type="common">American lobster</name>
    <dbReference type="NCBI Taxonomy" id="6706"/>
    <lineage>
        <taxon>Eukaryota</taxon>
        <taxon>Metazoa</taxon>
        <taxon>Ecdysozoa</taxon>
        <taxon>Arthropoda</taxon>
        <taxon>Crustacea</taxon>
        <taxon>Multicrustacea</taxon>
        <taxon>Malacostraca</taxon>
        <taxon>Eumalacostraca</taxon>
        <taxon>Eucarida</taxon>
        <taxon>Decapoda</taxon>
        <taxon>Pleocyemata</taxon>
        <taxon>Astacidea</taxon>
        <taxon>Nephropoidea</taxon>
        <taxon>Nephropidae</taxon>
        <taxon>Homarus</taxon>
    </lineage>
</organism>
<comment type="similarity">
    <text evidence="1">Belongs to the FAX family.</text>
</comment>
<keyword evidence="2" id="KW-0472">Membrane</keyword>
<dbReference type="InterPro" id="IPR026928">
    <property type="entry name" value="FAX/IsoI-like"/>
</dbReference>
<feature type="transmembrane region" description="Helical" evidence="2">
    <location>
        <begin position="20"/>
        <end position="40"/>
    </location>
</feature>
<evidence type="ECO:0000256" key="1">
    <source>
        <dbReference type="ARBA" id="ARBA00006475"/>
    </source>
</evidence>
<dbReference type="InterPro" id="IPR040079">
    <property type="entry name" value="Glutathione_S-Trfase"/>
</dbReference>
<dbReference type="Pfam" id="PF17171">
    <property type="entry name" value="GST_C_6"/>
    <property type="match status" value="1"/>
</dbReference>
<evidence type="ECO:0000259" key="4">
    <source>
        <dbReference type="Pfam" id="PF17172"/>
    </source>
</evidence>
<sequence length="308" mass="36083">MNMGGEVETSVSEGWQWSNLVPVITTLVILVGASRTYNIIVKTNRRWRWCEAGRDVVVLHCPGRGRFAPSMSPFVLKLETFLRFANITYKLDFEEPFGVKDKTPWVTFNGEELTDSQLVIERFTQHFHLKNTLTKEQRAVAKAFTTMMDEHLIWGLRVWRYDIDRGAGFRECFHHLPFYMSLGIPVICWKMRRALWEQGIGRHSFKQVQDFVRQDLTAVSDFLGDKSYLMGEEVSTADCVVFAHLANIVYNYRRSPFHIMVTEELVNLREYVERVRNTVWPDWQRCLDPPQNQHLDIPDSMRFGNILL</sequence>
<dbReference type="SFLD" id="SFLDG01200">
    <property type="entry name" value="SUF1.1"/>
    <property type="match status" value="1"/>
</dbReference>
<dbReference type="GO" id="GO:0005737">
    <property type="term" value="C:cytoplasm"/>
    <property type="evidence" value="ECO:0007669"/>
    <property type="project" value="TreeGrafter"/>
</dbReference>
<dbReference type="Pfam" id="PF17172">
    <property type="entry name" value="GST_N_4"/>
    <property type="match status" value="1"/>
</dbReference>
<gene>
    <name evidence="5" type="primary">Faxc-L3</name>
    <name evidence="5" type="ORF">Hamer_G009415</name>
</gene>
<dbReference type="InterPro" id="IPR050931">
    <property type="entry name" value="Mito_Protein_Transport_Metaxin"/>
</dbReference>
<dbReference type="EMBL" id="JAHLQT010046319">
    <property type="protein sequence ID" value="KAG7153743.1"/>
    <property type="molecule type" value="Genomic_DNA"/>
</dbReference>
<feature type="domain" description="Thioredoxin-like fold" evidence="4">
    <location>
        <begin position="73"/>
        <end position="161"/>
    </location>
</feature>
<keyword evidence="2" id="KW-1133">Transmembrane helix</keyword>
<dbReference type="PANTHER" id="PTHR12289">
    <property type="entry name" value="METAXIN RELATED"/>
    <property type="match status" value="1"/>
</dbReference>
<name>A0A8J5MJG5_HOMAM</name>
<dbReference type="InterPro" id="IPR012336">
    <property type="entry name" value="Thioredoxin-like_fold"/>
</dbReference>
<dbReference type="AlphaFoldDB" id="A0A8J5MJG5"/>
<dbReference type="SFLD" id="SFLDS00019">
    <property type="entry name" value="Glutathione_Transferase_(cytos"/>
    <property type="match status" value="1"/>
</dbReference>
<feature type="domain" description="Metaxin glutathione S-transferase" evidence="3">
    <location>
        <begin position="213"/>
        <end position="275"/>
    </location>
</feature>
<evidence type="ECO:0000313" key="5">
    <source>
        <dbReference type="EMBL" id="KAG7153743.1"/>
    </source>
</evidence>
<evidence type="ECO:0000313" key="6">
    <source>
        <dbReference type="Proteomes" id="UP000747542"/>
    </source>
</evidence>
<accession>A0A8J5MJG5</accession>
<dbReference type="CDD" id="cd03193">
    <property type="entry name" value="GST_C_Metaxin"/>
    <property type="match status" value="1"/>
</dbReference>
<comment type="caution">
    <text evidence="5">The sequence shown here is derived from an EMBL/GenBank/DDBJ whole genome shotgun (WGS) entry which is preliminary data.</text>
</comment>
<dbReference type="Proteomes" id="UP000747542">
    <property type="component" value="Unassembled WGS sequence"/>
</dbReference>
<dbReference type="OrthoDB" id="5809458at2759"/>